<evidence type="ECO:0000313" key="3">
    <source>
        <dbReference type="Proteomes" id="UP001265746"/>
    </source>
</evidence>
<feature type="region of interest" description="Disordered" evidence="1">
    <location>
        <begin position="192"/>
        <end position="217"/>
    </location>
</feature>
<dbReference type="AlphaFoldDB" id="A0AAD9SHK9"/>
<evidence type="ECO:0000313" key="2">
    <source>
        <dbReference type="EMBL" id="KAK2606941.1"/>
    </source>
</evidence>
<evidence type="ECO:0000256" key="1">
    <source>
        <dbReference type="SAM" id="MobiDB-lite"/>
    </source>
</evidence>
<comment type="caution">
    <text evidence="2">The sequence shown here is derived from an EMBL/GenBank/DDBJ whole genome shotgun (WGS) entry which is preliminary data.</text>
</comment>
<feature type="region of interest" description="Disordered" evidence="1">
    <location>
        <begin position="1"/>
        <end position="118"/>
    </location>
</feature>
<accession>A0AAD9SHK9</accession>
<gene>
    <name evidence="2" type="ORF">N8I77_005660</name>
</gene>
<dbReference type="Proteomes" id="UP001265746">
    <property type="component" value="Unassembled WGS sequence"/>
</dbReference>
<sequence length="709" mass="77467">MESDNSSVEAPKSPPVNKSPATEQTPPIEPKKTPETSPDKGAVASNAPSPQSEKREPEKKAALDVSMSDTAKPLDNKAYSFLKEPPIDDEDTGNDDNLSPPPESMSGISSGDVVMNEGSQDEIVVGSANNDGTPKAEALAALSDKESSAIMDIDGVEDKSVPATSNYPKRKRSYVFGDLTEDNMNKSLLADETDDEASPAPGPATVTRSAKGPRTTHGLASVKGVTIGYWRESKAPIGDKHIVKGFIDSRDRLRTRVQPCNREGKVVTDLYPLNPGPGGSWVTFEKIVFDNHLVHLDQTQVKEYVKIRSDMEDADNDGGANDTAAVQQAIARCKARGPQVEGAQPPQIAYGVDIPEHALHRPEKRRRMGASSSANATPVAKAAHANSQPPVADLHGTRPTKILLGFWKGSAEPDDQDKHAVFGILGNNDMFRVKVGRETRDGRPLQSNFPSGAGALWLSFDEYQIEDYLEGLSRMELKEYCRVRQYQMDHGERPEDKDENRKVAINEARARVAAGFTKPEPREHPMPSNANGNLGEGPHLDAVLKQEAPTHETRQAHARRSLPTIVPNQARQSTQPPEFRAANRSGGVESRTNNLAVNAVARAEARQTKNDQREAAYIARQGTDGDADGDVDGQSSFQDNVSRLNRVWAAQEAHRMRANKEDAKIYMGIKYERKQTGPFEGKLVSQGTIISIDGEDYVEYRVLTKPTFF</sequence>
<keyword evidence="3" id="KW-1185">Reference proteome</keyword>
<reference evidence="2" key="1">
    <citation type="submission" date="2023-06" db="EMBL/GenBank/DDBJ databases">
        <authorList>
            <person name="Noh H."/>
        </authorList>
    </citation>
    <scope>NUCLEOTIDE SEQUENCE</scope>
    <source>
        <strain evidence="2">DUCC20226</strain>
    </source>
</reference>
<feature type="compositionally biased region" description="Basic and acidic residues" evidence="1">
    <location>
        <begin position="538"/>
        <end position="555"/>
    </location>
</feature>
<feature type="compositionally biased region" description="Basic and acidic residues" evidence="1">
    <location>
        <begin position="29"/>
        <end position="38"/>
    </location>
</feature>
<proteinExistence type="predicted"/>
<feature type="region of interest" description="Disordered" evidence="1">
    <location>
        <begin position="512"/>
        <end position="591"/>
    </location>
</feature>
<feature type="compositionally biased region" description="Basic and acidic residues" evidence="1">
    <location>
        <begin position="52"/>
        <end position="62"/>
    </location>
</feature>
<dbReference type="EMBL" id="JAUJFL010000003">
    <property type="protein sequence ID" value="KAK2606941.1"/>
    <property type="molecule type" value="Genomic_DNA"/>
</dbReference>
<name>A0AAD9SHK9_PHOAM</name>
<organism evidence="2 3">
    <name type="scientific">Phomopsis amygdali</name>
    <name type="common">Fusicoccum amygdali</name>
    <dbReference type="NCBI Taxonomy" id="1214568"/>
    <lineage>
        <taxon>Eukaryota</taxon>
        <taxon>Fungi</taxon>
        <taxon>Dikarya</taxon>
        <taxon>Ascomycota</taxon>
        <taxon>Pezizomycotina</taxon>
        <taxon>Sordariomycetes</taxon>
        <taxon>Sordariomycetidae</taxon>
        <taxon>Diaporthales</taxon>
        <taxon>Diaporthaceae</taxon>
        <taxon>Diaporthe</taxon>
    </lineage>
</organism>
<protein>
    <submittedName>
        <fullName evidence="2">Uncharacterized protein</fullName>
    </submittedName>
</protein>
<feature type="compositionally biased region" description="Polar residues" evidence="1">
    <location>
        <begin position="566"/>
        <end position="576"/>
    </location>
</feature>